<organism evidence="5 6">
    <name type="scientific">Cladophialophora psammophila CBS 110553</name>
    <dbReference type="NCBI Taxonomy" id="1182543"/>
    <lineage>
        <taxon>Eukaryota</taxon>
        <taxon>Fungi</taxon>
        <taxon>Dikarya</taxon>
        <taxon>Ascomycota</taxon>
        <taxon>Pezizomycotina</taxon>
        <taxon>Eurotiomycetes</taxon>
        <taxon>Chaetothyriomycetidae</taxon>
        <taxon>Chaetothyriales</taxon>
        <taxon>Herpotrichiellaceae</taxon>
        <taxon>Cladophialophora</taxon>
    </lineage>
</organism>
<keyword evidence="6" id="KW-1185">Reference proteome</keyword>
<dbReference type="OrthoDB" id="5627at2759"/>
<dbReference type="InterPro" id="IPR010756">
    <property type="entry name" value="Tls1-like"/>
</dbReference>
<keyword evidence="3" id="KW-0539">Nucleus</keyword>
<dbReference type="AlphaFoldDB" id="W9X6I4"/>
<accession>W9X6I4</accession>
<dbReference type="Proteomes" id="UP000019471">
    <property type="component" value="Unassembled WGS sequence"/>
</dbReference>
<evidence type="ECO:0000313" key="5">
    <source>
        <dbReference type="EMBL" id="EXJ72531.1"/>
    </source>
</evidence>
<dbReference type="GeneID" id="19188405"/>
<feature type="region of interest" description="Disordered" evidence="4">
    <location>
        <begin position="265"/>
        <end position="289"/>
    </location>
</feature>
<feature type="compositionally biased region" description="Low complexity" evidence="4">
    <location>
        <begin position="337"/>
        <end position="354"/>
    </location>
</feature>
<evidence type="ECO:0000256" key="3">
    <source>
        <dbReference type="ARBA" id="ARBA00023242"/>
    </source>
</evidence>
<dbReference type="HOGENOM" id="CLU_047429_0_0_1"/>
<sequence>MEEIPIFRAAKRRKFTRFQQEPSEESATTTAAPKTDDAPSAGGDETRDDDGDEGGISSLIRARKHVRKAVSGVQFSNTKVMQRTDETTATEATKSDQIVDKPIDIVHRFVGSTGQVVNVDEHMVAFIDSEMAKRRSHLLTSSNASQENSEEESNHSSPSSDRPVLPVQKPSTTNPASTRQLAEVDLGNSVHDNNLARTQAALERVKAGQAPVEEMDKPRRPRKPRLGRDGKPMRPRPKKRRNSEDIARDALVEQFLHENKIDLYDTNSSVPTSGRPLVGEVAEEGDTDERFAEQFRQDFMDAMAERRNKSKYSSQSKGTTTAEPRGPKLGGSRNARARMMQQQQQQQGQAGTKK</sequence>
<dbReference type="GO" id="GO:0005681">
    <property type="term" value="C:spliceosomal complex"/>
    <property type="evidence" value="ECO:0007669"/>
    <property type="project" value="TreeGrafter"/>
</dbReference>
<protein>
    <submittedName>
        <fullName evidence="5">Uncharacterized protein</fullName>
    </submittedName>
</protein>
<dbReference type="EMBL" id="AMGX01000005">
    <property type="protein sequence ID" value="EXJ72531.1"/>
    <property type="molecule type" value="Genomic_DNA"/>
</dbReference>
<feature type="compositionally biased region" description="Polar residues" evidence="4">
    <location>
        <begin position="311"/>
        <end position="322"/>
    </location>
</feature>
<comment type="subcellular location">
    <subcellularLocation>
        <location evidence="1">Nucleus</location>
    </subcellularLocation>
</comment>
<evidence type="ECO:0000256" key="2">
    <source>
        <dbReference type="ARBA" id="ARBA00007643"/>
    </source>
</evidence>
<comment type="caution">
    <text evidence="5">The sequence shown here is derived from an EMBL/GenBank/DDBJ whole genome shotgun (WGS) entry which is preliminary data.</text>
</comment>
<feature type="region of interest" description="Disordered" evidence="4">
    <location>
        <begin position="1"/>
        <end position="58"/>
    </location>
</feature>
<gene>
    <name evidence="5" type="ORF">A1O5_03677</name>
</gene>
<comment type="similarity">
    <text evidence="2">Belongs to the TLS1 family.</text>
</comment>
<feature type="region of interest" description="Disordered" evidence="4">
    <location>
        <begin position="206"/>
        <end position="247"/>
    </location>
</feature>
<reference evidence="5 6" key="1">
    <citation type="submission" date="2013-03" db="EMBL/GenBank/DDBJ databases">
        <title>The Genome Sequence of Cladophialophora psammophila CBS 110553.</title>
        <authorList>
            <consortium name="The Broad Institute Genomics Platform"/>
            <person name="Cuomo C."/>
            <person name="de Hoog S."/>
            <person name="Gorbushina A."/>
            <person name="Walker B."/>
            <person name="Young S.K."/>
            <person name="Zeng Q."/>
            <person name="Gargeya S."/>
            <person name="Fitzgerald M."/>
            <person name="Haas B."/>
            <person name="Abouelleil A."/>
            <person name="Allen A.W."/>
            <person name="Alvarado L."/>
            <person name="Arachchi H.M."/>
            <person name="Berlin A.M."/>
            <person name="Chapman S.B."/>
            <person name="Gainer-Dewar J."/>
            <person name="Goldberg J."/>
            <person name="Griggs A."/>
            <person name="Gujja S."/>
            <person name="Hansen M."/>
            <person name="Howarth C."/>
            <person name="Imamovic A."/>
            <person name="Ireland A."/>
            <person name="Larimer J."/>
            <person name="McCowan C."/>
            <person name="Murphy C."/>
            <person name="Pearson M."/>
            <person name="Poon T.W."/>
            <person name="Priest M."/>
            <person name="Roberts A."/>
            <person name="Saif S."/>
            <person name="Shea T."/>
            <person name="Sisk P."/>
            <person name="Sykes S."/>
            <person name="Wortman J."/>
            <person name="Nusbaum C."/>
            <person name="Birren B."/>
        </authorList>
    </citation>
    <scope>NUCLEOTIDE SEQUENCE [LARGE SCALE GENOMIC DNA]</scope>
    <source>
        <strain evidence="5 6">CBS 110553</strain>
    </source>
</reference>
<name>W9X6I4_9EURO</name>
<dbReference type="eggNOG" id="ENOG502S5M8">
    <property type="taxonomic scope" value="Eukaryota"/>
</dbReference>
<feature type="compositionally biased region" description="Low complexity" evidence="4">
    <location>
        <begin position="26"/>
        <end position="43"/>
    </location>
</feature>
<evidence type="ECO:0000256" key="4">
    <source>
        <dbReference type="SAM" id="MobiDB-lite"/>
    </source>
</evidence>
<evidence type="ECO:0000313" key="6">
    <source>
        <dbReference type="Proteomes" id="UP000019471"/>
    </source>
</evidence>
<feature type="region of interest" description="Disordered" evidence="4">
    <location>
        <begin position="137"/>
        <end position="177"/>
    </location>
</feature>
<proteinExistence type="inferred from homology"/>
<dbReference type="PANTHER" id="PTHR13486:SF2">
    <property type="entry name" value="SPLICING FACTOR C9ORF78"/>
    <property type="match status" value="1"/>
</dbReference>
<dbReference type="GO" id="GO:0000398">
    <property type="term" value="P:mRNA splicing, via spliceosome"/>
    <property type="evidence" value="ECO:0007669"/>
    <property type="project" value="TreeGrafter"/>
</dbReference>
<dbReference type="Pfam" id="PF07052">
    <property type="entry name" value="Hep_59"/>
    <property type="match status" value="1"/>
</dbReference>
<dbReference type="RefSeq" id="XP_007742478.1">
    <property type="nucleotide sequence ID" value="XM_007744288.1"/>
</dbReference>
<feature type="region of interest" description="Disordered" evidence="4">
    <location>
        <begin position="301"/>
        <end position="354"/>
    </location>
</feature>
<dbReference type="PANTHER" id="PTHR13486">
    <property type="entry name" value="TELOMERE LENGTH AND SILENCING PROTEIN 1 TLS1 FAMILY MEMBER"/>
    <property type="match status" value="1"/>
</dbReference>
<evidence type="ECO:0000256" key="1">
    <source>
        <dbReference type="ARBA" id="ARBA00004123"/>
    </source>
</evidence>